<gene>
    <name evidence="2" type="ORF">CE139_16090</name>
</gene>
<dbReference type="PROSITE" id="PS51832">
    <property type="entry name" value="HD_GYP"/>
    <property type="match status" value="1"/>
</dbReference>
<dbReference type="SMART" id="SM00471">
    <property type="entry name" value="HDc"/>
    <property type="match status" value="1"/>
</dbReference>
<dbReference type="EMBL" id="CP022198">
    <property type="protein sequence ID" value="AXA67269.1"/>
    <property type="molecule type" value="Genomic_DNA"/>
</dbReference>
<dbReference type="InterPro" id="IPR021812">
    <property type="entry name" value="DUF3391"/>
</dbReference>
<dbReference type="Pfam" id="PF13487">
    <property type="entry name" value="HD_5"/>
    <property type="match status" value="1"/>
</dbReference>
<dbReference type="CDD" id="cd00077">
    <property type="entry name" value="HDc"/>
    <property type="match status" value="1"/>
</dbReference>
<evidence type="ECO:0000313" key="3">
    <source>
        <dbReference type="Proteomes" id="UP000250579"/>
    </source>
</evidence>
<evidence type="ECO:0000259" key="1">
    <source>
        <dbReference type="PROSITE" id="PS51832"/>
    </source>
</evidence>
<dbReference type="PANTHER" id="PTHR43155">
    <property type="entry name" value="CYCLIC DI-GMP PHOSPHODIESTERASE PA4108-RELATED"/>
    <property type="match status" value="1"/>
</dbReference>
<accession>A0A2Z5AB10</accession>
<dbReference type="AlphaFoldDB" id="A0A2Z5AB10"/>
<dbReference type="RefSeq" id="WP_208691442.1">
    <property type="nucleotide sequence ID" value="NZ_CP022198.1"/>
</dbReference>
<dbReference type="STRING" id="47885.APT59_12390"/>
<proteinExistence type="predicted"/>
<feature type="domain" description="HD-GYP" evidence="1">
    <location>
        <begin position="135"/>
        <end position="331"/>
    </location>
</feature>
<dbReference type="Gene3D" id="1.10.3210.10">
    <property type="entry name" value="Hypothetical protein af1432"/>
    <property type="match status" value="1"/>
</dbReference>
<name>A0A2Z5AB10_9PSED</name>
<dbReference type="PANTHER" id="PTHR43155:SF2">
    <property type="entry name" value="CYCLIC DI-GMP PHOSPHODIESTERASE PA4108"/>
    <property type="match status" value="1"/>
</dbReference>
<organism evidence="2 3">
    <name type="scientific">Pseudomonas oryzihabitans</name>
    <dbReference type="NCBI Taxonomy" id="47885"/>
    <lineage>
        <taxon>Bacteria</taxon>
        <taxon>Pseudomonadati</taxon>
        <taxon>Pseudomonadota</taxon>
        <taxon>Gammaproteobacteria</taxon>
        <taxon>Pseudomonadales</taxon>
        <taxon>Pseudomonadaceae</taxon>
        <taxon>Pseudomonas</taxon>
    </lineage>
</organism>
<dbReference type="NCBIfam" id="TIGR00277">
    <property type="entry name" value="HDIG"/>
    <property type="match status" value="1"/>
</dbReference>
<dbReference type="GO" id="GO:0008081">
    <property type="term" value="F:phosphoric diester hydrolase activity"/>
    <property type="evidence" value="ECO:0007669"/>
    <property type="project" value="UniProtKB-ARBA"/>
</dbReference>
<dbReference type="InterPro" id="IPR037522">
    <property type="entry name" value="HD_GYP_dom"/>
</dbReference>
<dbReference type="Proteomes" id="UP000250579">
    <property type="component" value="Chromosome"/>
</dbReference>
<dbReference type="InterPro" id="IPR006675">
    <property type="entry name" value="HDIG_dom"/>
</dbReference>
<dbReference type="SUPFAM" id="SSF109604">
    <property type="entry name" value="HD-domain/PDEase-like"/>
    <property type="match status" value="1"/>
</dbReference>
<protein>
    <submittedName>
        <fullName evidence="2">Diguanylate cyclase</fullName>
    </submittedName>
</protein>
<evidence type="ECO:0000313" key="2">
    <source>
        <dbReference type="EMBL" id="AXA67269.1"/>
    </source>
</evidence>
<reference evidence="2 3" key="1">
    <citation type="submission" date="2017-06" db="EMBL/GenBank/DDBJ databases">
        <title>Evolution towards high GC content and high-temperature stress adaptation in endophytic Pseudomonas oryzihabitans impacted its plant-growth promoting traits.</title>
        <authorList>
            <person name="Nascimento F.X."/>
        </authorList>
    </citation>
    <scope>NUCLEOTIDE SEQUENCE [LARGE SCALE GENOMIC DNA]</scope>
    <source>
        <strain evidence="2 3">MS8</strain>
    </source>
</reference>
<sequence length="408" mass="45310">MALPQYSIRVPVSQLQLGMYVCELDRPWEGTPFLFQGFPIQSVQDLRTLRDTCEFVWVDRRQSPAVTPLSANLAANLAAGDQTKTYAIDYRDEVKATEPVWRDARAVSMRLLDAVRFGKELNVSEVRRAVGECVESVLKHPAASLWLARIKQRDHYTAEHCLRVSLYAIALGKTLGMLPLELEELGVCGMLHDVGKIKVPDEILNKPGRLTEEEFRIMQAHTTYGHQLLMANSEVPPAAVDVAHTHHERMDGKGYPRQLPAQRIPFKAKIIAVVDAYDAITSDRPYSEGRSSLEALRVLFEARGTQFDEVVVLAFIQLIGVYPPGEIVELSTGEVGIIIGFDAGSKLKPRVLIVLDTSKQPRPEQVLDLARNPLDEQGRLISVRAVKPSGAYGIDIDAYRAKGLVVPG</sequence>
<dbReference type="Pfam" id="PF11871">
    <property type="entry name" value="DUF3391"/>
    <property type="match status" value="1"/>
</dbReference>
<dbReference type="InterPro" id="IPR003607">
    <property type="entry name" value="HD/PDEase_dom"/>
</dbReference>